<sequence length="295" mass="32804">MDYPDIATPLRTQAIMNQYGINTKKSLGQNFLTDLNILKQIVQAGNVQASDNVIEIGPGIGALTEQLARAAKEVVAYEIDDRLIEVLAGTLAPYKNIKVINQDILKVDLKTAVTTEFSDSTAPLKLIANLPYYITTPILMQVLETGMPFEAIVVMMQKEVANRLAAKPGTKEYGSLSLAVQYRMQAHVAFNVDRTSFIPNPNVDSAIVVLEPREPLEVLPKNERQLFELFKIGFAMRRKTLWNNLTTAFGKTGTMQTKLLNALELVQIDPKIRAEKLTLEQFIALHNALSDEGVY</sequence>
<evidence type="ECO:0000313" key="11">
    <source>
        <dbReference type="EMBL" id="KRN74466.1"/>
    </source>
</evidence>
<dbReference type="GO" id="GO:0052908">
    <property type="term" value="F:16S rRNA (adenine(1518)-N(6)/adenine(1519)-N(6))-dimethyltransferase activity"/>
    <property type="evidence" value="ECO:0007669"/>
    <property type="project" value="UniProtKB-EC"/>
</dbReference>
<dbReference type="SUPFAM" id="SSF53335">
    <property type="entry name" value="S-adenosyl-L-methionine-dependent methyltransferases"/>
    <property type="match status" value="1"/>
</dbReference>
<evidence type="ECO:0000313" key="12">
    <source>
        <dbReference type="Proteomes" id="UP000051655"/>
    </source>
</evidence>
<dbReference type="InterPro" id="IPR020598">
    <property type="entry name" value="rRNA_Ade_methylase_Trfase_N"/>
</dbReference>
<name>A0A0R2JAZ6_9LACO</name>
<reference evidence="11 12" key="1">
    <citation type="journal article" date="2015" name="Genome Announc.">
        <title>Expanding the biotechnology potential of lactobacilli through comparative genomics of 213 strains and associated genera.</title>
        <authorList>
            <person name="Sun Z."/>
            <person name="Harris H.M."/>
            <person name="McCann A."/>
            <person name="Guo C."/>
            <person name="Argimon S."/>
            <person name="Zhang W."/>
            <person name="Yang X."/>
            <person name="Jeffery I.B."/>
            <person name="Cooney J.C."/>
            <person name="Kagawa T.F."/>
            <person name="Liu W."/>
            <person name="Song Y."/>
            <person name="Salvetti E."/>
            <person name="Wrobel A."/>
            <person name="Rasinkangas P."/>
            <person name="Parkhill J."/>
            <person name="Rea M.C."/>
            <person name="O'Sullivan O."/>
            <person name="Ritari J."/>
            <person name="Douillard F.P."/>
            <person name="Paul Ross R."/>
            <person name="Yang R."/>
            <person name="Briner A.E."/>
            <person name="Felis G.E."/>
            <person name="de Vos W.M."/>
            <person name="Barrangou R."/>
            <person name="Klaenhammer T.R."/>
            <person name="Caufield P.W."/>
            <person name="Cui Y."/>
            <person name="Zhang H."/>
            <person name="O'Toole P.W."/>
        </authorList>
    </citation>
    <scope>NUCLEOTIDE SEQUENCE [LARGE SCALE GENOMIC DNA]</scope>
    <source>
        <strain evidence="11 12">DSM 20593</strain>
    </source>
</reference>
<keyword evidence="3 8" id="KW-0489">Methyltransferase</keyword>
<evidence type="ECO:0000256" key="9">
    <source>
        <dbReference type="PROSITE-ProRule" id="PRU01026"/>
    </source>
</evidence>
<evidence type="ECO:0000256" key="7">
    <source>
        <dbReference type="ARBA" id="ARBA00049167"/>
    </source>
</evidence>
<dbReference type="PROSITE" id="PS01131">
    <property type="entry name" value="RRNA_A_DIMETH"/>
    <property type="match status" value="1"/>
</dbReference>
<gene>
    <name evidence="8" type="primary">rsmA</name>
    <name evidence="8" type="synonym">ksgA</name>
    <name evidence="11" type="ORF">IV73_GL001262</name>
</gene>
<feature type="binding site" evidence="8 9">
    <location>
        <position position="78"/>
    </location>
    <ligand>
        <name>S-adenosyl-L-methionine</name>
        <dbReference type="ChEBI" id="CHEBI:59789"/>
    </ligand>
</feature>
<dbReference type="InterPro" id="IPR011530">
    <property type="entry name" value="rRNA_adenine_dimethylase"/>
</dbReference>
<accession>A0A0R2JAZ6</accession>
<keyword evidence="6 8" id="KW-0694">RNA-binding</keyword>
<evidence type="ECO:0000256" key="6">
    <source>
        <dbReference type="ARBA" id="ARBA00022884"/>
    </source>
</evidence>
<comment type="caution">
    <text evidence="11">The sequence shown here is derived from an EMBL/GenBank/DDBJ whole genome shotgun (WGS) entry which is preliminary data.</text>
</comment>
<dbReference type="RefSeq" id="WP_057756413.1">
    <property type="nucleotide sequence ID" value="NZ_JQBP01000009.1"/>
</dbReference>
<dbReference type="CDD" id="cd02440">
    <property type="entry name" value="AdoMet_MTases"/>
    <property type="match status" value="1"/>
</dbReference>
<dbReference type="GO" id="GO:0003723">
    <property type="term" value="F:RNA binding"/>
    <property type="evidence" value="ECO:0007669"/>
    <property type="project" value="UniProtKB-UniRule"/>
</dbReference>
<dbReference type="NCBIfam" id="TIGR00755">
    <property type="entry name" value="ksgA"/>
    <property type="match status" value="1"/>
</dbReference>
<feature type="binding site" evidence="8 9">
    <location>
        <position position="57"/>
    </location>
    <ligand>
        <name>S-adenosyl-L-methionine</name>
        <dbReference type="ChEBI" id="CHEBI:59789"/>
    </ligand>
</feature>
<dbReference type="FunFam" id="3.40.50.150:FF:000023">
    <property type="entry name" value="Ribosomal RNA small subunit methyltransferase A"/>
    <property type="match status" value="1"/>
</dbReference>
<dbReference type="Gene3D" id="1.10.8.100">
    <property type="entry name" value="Ribosomal RNA adenine dimethylase-like, domain 2"/>
    <property type="match status" value="1"/>
</dbReference>
<dbReference type="PATRIC" id="fig|1616.3.peg.1295"/>
<evidence type="ECO:0000256" key="1">
    <source>
        <dbReference type="ARBA" id="ARBA00022490"/>
    </source>
</evidence>
<feature type="binding site" evidence="8 9">
    <location>
        <position position="103"/>
    </location>
    <ligand>
        <name>S-adenosyl-L-methionine</name>
        <dbReference type="ChEBI" id="CHEBI:59789"/>
    </ligand>
</feature>
<dbReference type="STRING" id="1616.IV73_GL001262"/>
<dbReference type="Gene3D" id="3.40.50.150">
    <property type="entry name" value="Vaccinia Virus protein VP39"/>
    <property type="match status" value="1"/>
</dbReference>
<feature type="binding site" evidence="8 9">
    <location>
        <position position="129"/>
    </location>
    <ligand>
        <name>S-adenosyl-L-methionine</name>
        <dbReference type="ChEBI" id="CHEBI:59789"/>
    </ligand>
</feature>
<feature type="binding site" evidence="8 9">
    <location>
        <position position="32"/>
    </location>
    <ligand>
        <name>S-adenosyl-L-methionine</name>
        <dbReference type="ChEBI" id="CHEBI:59789"/>
    </ligand>
</feature>
<dbReference type="InterPro" id="IPR029063">
    <property type="entry name" value="SAM-dependent_MTases_sf"/>
</dbReference>
<dbReference type="SMART" id="SM00650">
    <property type="entry name" value="rADc"/>
    <property type="match status" value="1"/>
</dbReference>
<feature type="domain" description="Ribosomal RNA adenine methylase transferase N-terminal" evidence="10">
    <location>
        <begin position="37"/>
        <end position="214"/>
    </location>
</feature>
<evidence type="ECO:0000256" key="4">
    <source>
        <dbReference type="ARBA" id="ARBA00022679"/>
    </source>
</evidence>
<keyword evidence="12" id="KW-1185">Reference proteome</keyword>
<dbReference type="PROSITE" id="PS51689">
    <property type="entry name" value="SAM_RNA_A_N6_MT"/>
    <property type="match status" value="1"/>
</dbReference>
<keyword evidence="1 8" id="KW-0963">Cytoplasm</keyword>
<evidence type="ECO:0000256" key="5">
    <source>
        <dbReference type="ARBA" id="ARBA00022691"/>
    </source>
</evidence>
<dbReference type="HAMAP" id="MF_00607">
    <property type="entry name" value="16SrRNA_methyltr_A"/>
    <property type="match status" value="1"/>
</dbReference>
<keyword evidence="5 8" id="KW-0949">S-adenosyl-L-methionine</keyword>
<proteinExistence type="inferred from homology"/>
<evidence type="ECO:0000256" key="8">
    <source>
        <dbReference type="HAMAP-Rule" id="MF_00607"/>
    </source>
</evidence>
<dbReference type="EC" id="2.1.1.182" evidence="8"/>
<dbReference type="Proteomes" id="UP000051655">
    <property type="component" value="Unassembled WGS sequence"/>
</dbReference>
<feature type="binding site" evidence="8 9">
    <location>
        <position position="30"/>
    </location>
    <ligand>
        <name>S-adenosyl-L-methionine</name>
        <dbReference type="ChEBI" id="CHEBI:59789"/>
    </ligand>
</feature>
<dbReference type="InterPro" id="IPR020596">
    <property type="entry name" value="rRNA_Ade_Mease_Trfase_CS"/>
</dbReference>
<dbReference type="GO" id="GO:0052910">
    <property type="term" value="F:23S rRNA (adenine(2085)-N(6))-dimethyltransferase activity"/>
    <property type="evidence" value="ECO:0007669"/>
    <property type="project" value="UniProtKB-EC"/>
</dbReference>
<dbReference type="Pfam" id="PF00398">
    <property type="entry name" value="RrnaAD"/>
    <property type="match status" value="1"/>
</dbReference>
<keyword evidence="4 8" id="KW-0808">Transferase</keyword>
<comment type="similarity">
    <text evidence="8">Belongs to the class I-like SAM-binding methyltransferase superfamily. rRNA adenine N(6)-methyltransferase family. RsmA subfamily.</text>
</comment>
<comment type="catalytic activity">
    <reaction evidence="7">
        <text>adenosine(2085) in 23S rRNA + 2 S-adenosyl-L-methionine = N(6)-dimethyladenosine(2085) in 23S rRNA + 2 S-adenosyl-L-homocysteine + 2 H(+)</text>
        <dbReference type="Rhea" id="RHEA:42784"/>
        <dbReference type="Rhea" id="RHEA-COMP:10237"/>
        <dbReference type="Rhea" id="RHEA-COMP:10238"/>
        <dbReference type="ChEBI" id="CHEBI:15378"/>
        <dbReference type="ChEBI" id="CHEBI:57856"/>
        <dbReference type="ChEBI" id="CHEBI:59789"/>
        <dbReference type="ChEBI" id="CHEBI:74411"/>
        <dbReference type="ChEBI" id="CHEBI:74493"/>
        <dbReference type="EC" id="2.1.1.184"/>
    </reaction>
</comment>
<evidence type="ECO:0000256" key="3">
    <source>
        <dbReference type="ARBA" id="ARBA00022603"/>
    </source>
</evidence>
<dbReference type="EMBL" id="JQBP01000009">
    <property type="protein sequence ID" value="KRN74466.1"/>
    <property type="molecule type" value="Genomic_DNA"/>
</dbReference>
<dbReference type="AlphaFoldDB" id="A0A0R2JAZ6"/>
<evidence type="ECO:0000259" key="10">
    <source>
        <dbReference type="SMART" id="SM00650"/>
    </source>
</evidence>
<dbReference type="OrthoDB" id="9814755at2"/>
<dbReference type="PANTHER" id="PTHR11727:SF7">
    <property type="entry name" value="DIMETHYLADENOSINE TRANSFERASE-RELATED"/>
    <property type="match status" value="1"/>
</dbReference>
<evidence type="ECO:0000256" key="2">
    <source>
        <dbReference type="ARBA" id="ARBA00022552"/>
    </source>
</evidence>
<comment type="function">
    <text evidence="8">Specifically dimethylates two adjacent adenosines (A1518 and A1519) in the loop of a conserved hairpin near the 3'-end of 16S rRNA in the 30S particle. May play a critical role in biogenesis of 30S subunits.</text>
</comment>
<protein>
    <recommendedName>
        <fullName evidence="8">Ribosomal RNA small subunit methyltransferase A</fullName>
        <ecNumber evidence="8">2.1.1.182</ecNumber>
    </recommendedName>
    <alternativeName>
        <fullName evidence="8">16S rRNA (adenine(1518)-N(6)/adenine(1519)-N(6))-dimethyltransferase</fullName>
    </alternativeName>
    <alternativeName>
        <fullName evidence="8">16S rRNA dimethyladenosine transferase</fullName>
    </alternativeName>
    <alternativeName>
        <fullName evidence="8">16S rRNA dimethylase</fullName>
    </alternativeName>
    <alternativeName>
        <fullName evidence="8">S-adenosylmethionine-6-N', N'-adenosyl(rRNA) dimethyltransferase</fullName>
    </alternativeName>
</protein>
<dbReference type="InterPro" id="IPR001737">
    <property type="entry name" value="KsgA/Erm"/>
</dbReference>
<dbReference type="PANTHER" id="PTHR11727">
    <property type="entry name" value="DIMETHYLADENOSINE TRANSFERASE"/>
    <property type="match status" value="1"/>
</dbReference>
<comment type="catalytic activity">
    <reaction evidence="8">
        <text>adenosine(1518)/adenosine(1519) in 16S rRNA + 4 S-adenosyl-L-methionine = N(6)-dimethyladenosine(1518)/N(6)-dimethyladenosine(1519) in 16S rRNA + 4 S-adenosyl-L-homocysteine + 4 H(+)</text>
        <dbReference type="Rhea" id="RHEA:19609"/>
        <dbReference type="Rhea" id="RHEA-COMP:10232"/>
        <dbReference type="Rhea" id="RHEA-COMP:10233"/>
        <dbReference type="ChEBI" id="CHEBI:15378"/>
        <dbReference type="ChEBI" id="CHEBI:57856"/>
        <dbReference type="ChEBI" id="CHEBI:59789"/>
        <dbReference type="ChEBI" id="CHEBI:74411"/>
        <dbReference type="ChEBI" id="CHEBI:74493"/>
        <dbReference type="EC" id="2.1.1.182"/>
    </reaction>
</comment>
<dbReference type="InterPro" id="IPR023165">
    <property type="entry name" value="rRNA_Ade_diMease-like_C"/>
</dbReference>
<organism evidence="11 12">
    <name type="scientific">Weissella kandleri</name>
    <dbReference type="NCBI Taxonomy" id="1616"/>
    <lineage>
        <taxon>Bacteria</taxon>
        <taxon>Bacillati</taxon>
        <taxon>Bacillota</taxon>
        <taxon>Bacilli</taxon>
        <taxon>Lactobacillales</taxon>
        <taxon>Lactobacillaceae</taxon>
        <taxon>Weissella</taxon>
    </lineage>
</organism>
<keyword evidence="2 8" id="KW-0698">rRNA processing</keyword>
<comment type="subcellular location">
    <subcellularLocation>
        <location evidence="8">Cytoplasm</location>
    </subcellularLocation>
</comment>
<dbReference type="GO" id="GO:0005829">
    <property type="term" value="C:cytosol"/>
    <property type="evidence" value="ECO:0007669"/>
    <property type="project" value="TreeGrafter"/>
</dbReference>